<proteinExistence type="predicted"/>
<sequence>MNNSIPRIRPPVYFLIAIALMILLNSVFPLAHWLKFPWKYFGIVFIILGFALTYGSFILFRQAGTQTHPGVKATVLVHKGPYRYTRNPMYVGLVVILLGVAILLGSLSPFLVIPIMIWILHSKFILREEKWMESWFGESYLEYKKKTRRWL</sequence>
<feature type="transmembrane region" description="Helical" evidence="5">
    <location>
        <begin position="40"/>
        <end position="60"/>
    </location>
</feature>
<evidence type="ECO:0000313" key="7">
    <source>
        <dbReference type="Proteomes" id="UP001155483"/>
    </source>
</evidence>
<name>A0A9X2XNY8_9BACT</name>
<evidence type="ECO:0000256" key="2">
    <source>
        <dbReference type="ARBA" id="ARBA00022692"/>
    </source>
</evidence>
<dbReference type="AlphaFoldDB" id="A0A9X2XNY8"/>
<evidence type="ECO:0000256" key="1">
    <source>
        <dbReference type="ARBA" id="ARBA00004127"/>
    </source>
</evidence>
<dbReference type="Proteomes" id="UP001155483">
    <property type="component" value="Unassembled WGS sequence"/>
</dbReference>
<dbReference type="InterPro" id="IPR007318">
    <property type="entry name" value="Phopholipid_MeTrfase"/>
</dbReference>
<reference evidence="6" key="1">
    <citation type="submission" date="2022-09" db="EMBL/GenBank/DDBJ databases">
        <authorList>
            <person name="Yuan C."/>
            <person name="Ke Z."/>
        </authorList>
    </citation>
    <scope>NUCLEOTIDE SEQUENCE</scope>
    <source>
        <strain evidence="6">LB-8</strain>
    </source>
</reference>
<dbReference type="EMBL" id="JAOTIF010000009">
    <property type="protein sequence ID" value="MCU7549988.1"/>
    <property type="molecule type" value="Genomic_DNA"/>
</dbReference>
<dbReference type="RefSeq" id="WP_279297430.1">
    <property type="nucleotide sequence ID" value="NZ_JAOTIF010000009.1"/>
</dbReference>
<keyword evidence="4 5" id="KW-0472">Membrane</keyword>
<organism evidence="6 7">
    <name type="scientific">Paraflavisolibacter caeni</name>
    <dbReference type="NCBI Taxonomy" id="2982496"/>
    <lineage>
        <taxon>Bacteria</taxon>
        <taxon>Pseudomonadati</taxon>
        <taxon>Bacteroidota</taxon>
        <taxon>Chitinophagia</taxon>
        <taxon>Chitinophagales</taxon>
        <taxon>Chitinophagaceae</taxon>
        <taxon>Paraflavisolibacter</taxon>
    </lineage>
</organism>
<comment type="subcellular location">
    <subcellularLocation>
        <location evidence="1">Endomembrane system</location>
        <topology evidence="1">Multi-pass membrane protein</topology>
    </subcellularLocation>
</comment>
<protein>
    <submittedName>
        <fullName evidence="6">Isoprenylcysteine carboxylmethyltransferase family protein</fullName>
    </submittedName>
</protein>
<dbReference type="GO" id="GO:0016740">
    <property type="term" value="F:transferase activity"/>
    <property type="evidence" value="ECO:0007669"/>
    <property type="project" value="UniProtKB-ARBA"/>
</dbReference>
<dbReference type="PANTHER" id="PTHR12714">
    <property type="entry name" value="PROTEIN-S ISOPRENYLCYSTEINE O-METHYLTRANSFERASE"/>
    <property type="match status" value="1"/>
</dbReference>
<evidence type="ECO:0000256" key="5">
    <source>
        <dbReference type="SAM" id="Phobius"/>
    </source>
</evidence>
<dbReference type="Gene3D" id="1.20.120.1630">
    <property type="match status" value="1"/>
</dbReference>
<feature type="transmembrane region" description="Helical" evidence="5">
    <location>
        <begin position="89"/>
        <end position="120"/>
    </location>
</feature>
<keyword evidence="3 5" id="KW-1133">Transmembrane helix</keyword>
<dbReference type="PANTHER" id="PTHR12714:SF24">
    <property type="entry name" value="SLR1182 PROTEIN"/>
    <property type="match status" value="1"/>
</dbReference>
<dbReference type="GO" id="GO:0012505">
    <property type="term" value="C:endomembrane system"/>
    <property type="evidence" value="ECO:0007669"/>
    <property type="project" value="UniProtKB-SubCell"/>
</dbReference>
<gene>
    <name evidence="6" type="ORF">OCK74_12720</name>
</gene>
<evidence type="ECO:0000256" key="3">
    <source>
        <dbReference type="ARBA" id="ARBA00022989"/>
    </source>
</evidence>
<dbReference type="Pfam" id="PF04191">
    <property type="entry name" value="PEMT"/>
    <property type="match status" value="1"/>
</dbReference>
<accession>A0A9X2XNY8</accession>
<keyword evidence="2 5" id="KW-0812">Transmembrane</keyword>
<evidence type="ECO:0000256" key="4">
    <source>
        <dbReference type="ARBA" id="ARBA00023136"/>
    </source>
</evidence>
<evidence type="ECO:0000313" key="6">
    <source>
        <dbReference type="EMBL" id="MCU7549988.1"/>
    </source>
</evidence>
<comment type="caution">
    <text evidence="6">The sequence shown here is derived from an EMBL/GenBank/DDBJ whole genome shotgun (WGS) entry which is preliminary data.</text>
</comment>
<keyword evidence="7" id="KW-1185">Reference proteome</keyword>
<reference evidence="6" key="2">
    <citation type="submission" date="2023-04" db="EMBL/GenBank/DDBJ databases">
        <title>Paracnuella aquatica gen. nov., sp. nov., a member of the family Chitinophagaceae isolated from a hot spring.</title>
        <authorList>
            <person name="Wang C."/>
        </authorList>
    </citation>
    <scope>NUCLEOTIDE SEQUENCE</scope>
    <source>
        <strain evidence="6">LB-8</strain>
    </source>
</reference>
<feature type="transmembrane region" description="Helical" evidence="5">
    <location>
        <begin position="12"/>
        <end position="34"/>
    </location>
</feature>